<organism evidence="1">
    <name type="scientific">Triticum aestivum</name>
    <name type="common">Wheat</name>
    <dbReference type="NCBI Taxonomy" id="4565"/>
    <lineage>
        <taxon>Eukaryota</taxon>
        <taxon>Viridiplantae</taxon>
        <taxon>Streptophyta</taxon>
        <taxon>Embryophyta</taxon>
        <taxon>Tracheophyta</taxon>
        <taxon>Spermatophyta</taxon>
        <taxon>Magnoliopsida</taxon>
        <taxon>Liliopsida</taxon>
        <taxon>Poales</taxon>
        <taxon>Poaceae</taxon>
        <taxon>BOP clade</taxon>
        <taxon>Pooideae</taxon>
        <taxon>Triticodae</taxon>
        <taxon>Triticeae</taxon>
        <taxon>Triticinae</taxon>
        <taxon>Triticum</taxon>
    </lineage>
</organism>
<gene>
    <name evidence="1" type="ORF">TRAES_3BF115400030CFD_c1</name>
</gene>
<dbReference type="PANTHER" id="PTHR33377:SF11">
    <property type="entry name" value="OS04G0105900 PROTEIN"/>
    <property type="match status" value="1"/>
</dbReference>
<proteinExistence type="predicted"/>
<dbReference type="AlphaFoldDB" id="A0A7G2IHK4"/>
<dbReference type="Gramene" id="TraesLAC3B03G01705550.1">
    <property type="protein sequence ID" value="TraesLAC3B03G01705550.1"/>
    <property type="gene ID" value="TraesLAC3B03G01705550"/>
</dbReference>
<dbReference type="Gramene" id="TraesARI3B03G01794020.1">
    <property type="protein sequence ID" value="TraesARI3B03G01794020.1"/>
    <property type="gene ID" value="TraesARI3B03G01794020"/>
</dbReference>
<dbReference type="Gramene" id="TraesMAC3B03G01764410.1">
    <property type="protein sequence ID" value="TraesMAC3B03G01764410.1"/>
    <property type="gene ID" value="TraesMAC3B03G01764410"/>
</dbReference>
<evidence type="ECO:0000313" key="1">
    <source>
        <dbReference type="EMBL" id="CDJ26477.1"/>
    </source>
</evidence>
<dbReference type="InterPro" id="IPR013181">
    <property type="entry name" value="DUF1719"/>
</dbReference>
<accession>A0A7G2IHK4</accession>
<name>A0A7G2IHK4_WHEAT</name>
<dbReference type="Gramene" id="TraesSYM3B03G01787550.1">
    <property type="protein sequence ID" value="TraesSYM3B03G01787550.1"/>
    <property type="gene ID" value="TraesSYM3B03G01787550"/>
</dbReference>
<reference evidence="1" key="1">
    <citation type="journal article" date="2014" name="Science">
        <title>Structural and functional partitioning of bread wheat chromosome 3B.</title>
        <authorList>
            <person name="Choulet F."/>
            <person name="Alberti A."/>
            <person name="Theil S."/>
            <person name="Glover N."/>
            <person name="Barbe V."/>
            <person name="Daron J."/>
            <person name="Pingault L."/>
            <person name="Sourdille P."/>
            <person name="Couloux A."/>
            <person name="Paux E."/>
            <person name="Leroy P."/>
            <person name="Mangenot S."/>
            <person name="Guilhot N."/>
            <person name="Le Gouis J."/>
            <person name="Balfourier F."/>
            <person name="Alaux M."/>
            <person name="Jamilloux V."/>
            <person name="Poulain J."/>
            <person name="Durand C."/>
            <person name="Bellec A."/>
            <person name="Gaspin C."/>
            <person name="Safar J."/>
            <person name="Dolezel J."/>
            <person name="Rogers J."/>
            <person name="Vandepoele K."/>
            <person name="Aury J.M."/>
            <person name="Mayer K."/>
            <person name="Berges H."/>
            <person name="Quesneville H."/>
            <person name="Wincker P."/>
            <person name="Feuillet C."/>
        </authorList>
    </citation>
    <scope>NUCLEOTIDE SEQUENCE [LARGE SCALE GENOMIC DNA]</scope>
</reference>
<comment type="caution">
    <text evidence="1">The sequence shown here is derived from an EMBL/GenBank/DDBJ whole genome shotgun (WGS) entry which is preliminary data.</text>
</comment>
<protein>
    <submittedName>
        <fullName evidence="1">(bread wheat) hypothetical protein</fullName>
    </submittedName>
</protein>
<sequence>MVKSAIVGEGVSWIFSSIAATRQTKDKPDLEATRGGGLERLEMARIKMEAALQTSNKWQITDTSLLHWRKKLKCAAQDCDDAAHRCRQLSREEDEAEQVVRKSSFPRRVAHATKAFISSRVGRNNDDCSMGSATVQRFERLADGAGEFMRYVQLGSPRQHLFFDPLIGHIFAGKSLLYHVLDPGGQLHIFVIRSMSFKDRGLEAMVTFIYQDCKAPKNNFRLGFMLRVSESTDIIGTTIKCLRQVTPHFKSTAEIVINEITQLPTQDFFCVPQPQRLSTMFPEPVCQVYLQRQISVSEYNNLMMRSTTTSGNADTSTSVENFPPLKLGILFMPHHSLENPESTSEGSAIEAIDGEKQHLTHVNVHPDQLDEMLLPKAIDYLYHNTEVTNYQICWTSNHGSAHLYVENTRLAGPCIALKSTRRDIHNMLRQKQQDQQIKKVQLKQVARDYLKLWVVRSSERVRSLFSAWID</sequence>
<dbReference type="SMART" id="SM01157">
    <property type="entry name" value="DUF1719"/>
    <property type="match status" value="1"/>
</dbReference>
<dbReference type="EMBL" id="CBUC010000193">
    <property type="protein sequence ID" value="CDJ26477.1"/>
    <property type="molecule type" value="Genomic_DNA"/>
</dbReference>
<dbReference type="Pfam" id="PF08224">
    <property type="entry name" value="DUF1719"/>
    <property type="match status" value="1"/>
</dbReference>
<dbReference type="PANTHER" id="PTHR33377">
    <property type="entry name" value="OS10G0134700 PROTEIN-RELATED"/>
    <property type="match status" value="1"/>
</dbReference>
<dbReference type="Gramene" id="TraesNOR3B03G01788710.1">
    <property type="protein sequence ID" value="TraesNOR3B03G01788710.1"/>
    <property type="gene ID" value="TraesNOR3B03G01788710"/>
</dbReference>
<dbReference type="Gramene" id="TraesJUL3B03G01779360.1">
    <property type="protein sequence ID" value="TraesJUL3B03G01779360.1"/>
    <property type="gene ID" value="TraesJUL3B03G01779360"/>
</dbReference>
<dbReference type="Gramene" id="TraesJAG3B03G01771950.1">
    <property type="protein sequence ID" value="TraesJAG3B03G01771950.1"/>
    <property type="gene ID" value="TraesJAG3B03G01771950"/>
</dbReference>